<keyword evidence="1" id="KW-0472">Membrane</keyword>
<name>A0AAW9N2H4_9BACI</name>
<dbReference type="AlphaFoldDB" id="A0AAW9N2H4"/>
<gene>
    <name evidence="2" type="ORF">P4706_06185</name>
</gene>
<dbReference type="RefSeq" id="WP_367406371.1">
    <property type="nucleotide sequence ID" value="NZ_JARNBH010000006.1"/>
</dbReference>
<comment type="caution">
    <text evidence="2">The sequence shown here is derived from an EMBL/GenBank/DDBJ whole genome shotgun (WGS) entry which is preliminary data.</text>
</comment>
<accession>A0AAW9N2H4</accession>
<evidence type="ECO:0000313" key="2">
    <source>
        <dbReference type="EMBL" id="MEC0272658.1"/>
    </source>
</evidence>
<proteinExistence type="predicted"/>
<keyword evidence="1" id="KW-1133">Transmembrane helix</keyword>
<reference evidence="2 3" key="1">
    <citation type="submission" date="2023-03" db="EMBL/GenBank/DDBJ databases">
        <title>Bacillus Genome Sequencing.</title>
        <authorList>
            <person name="Dunlap C."/>
        </authorList>
    </citation>
    <scope>NUCLEOTIDE SEQUENCE [LARGE SCALE GENOMIC DNA]</scope>
    <source>
        <strain evidence="2 3">B-41290</strain>
    </source>
</reference>
<feature type="transmembrane region" description="Helical" evidence="1">
    <location>
        <begin position="36"/>
        <end position="63"/>
    </location>
</feature>
<evidence type="ECO:0000256" key="1">
    <source>
        <dbReference type="SAM" id="Phobius"/>
    </source>
</evidence>
<keyword evidence="3" id="KW-1185">Reference proteome</keyword>
<evidence type="ECO:0000313" key="3">
    <source>
        <dbReference type="Proteomes" id="UP001307168"/>
    </source>
</evidence>
<dbReference type="EMBL" id="JARNBH010000006">
    <property type="protein sequence ID" value="MEC0272658.1"/>
    <property type="molecule type" value="Genomic_DNA"/>
</dbReference>
<keyword evidence="1" id="KW-0812">Transmembrane</keyword>
<sequence length="94" mass="10754">MSDFIPLLNKLILSSYYEMGLQGCKKAKRQTPHSEFISISATGIATSLLSFALVLVLFLFFSINEAEQEEYNKNDKKDKFSGVLHQKRVKDMFD</sequence>
<dbReference type="Proteomes" id="UP001307168">
    <property type="component" value="Unassembled WGS sequence"/>
</dbReference>
<protein>
    <submittedName>
        <fullName evidence="2">Uncharacterized protein</fullName>
    </submittedName>
</protein>
<organism evidence="2 3">
    <name type="scientific">Peribacillus castrilensis</name>
    <dbReference type="NCBI Taxonomy" id="2897690"/>
    <lineage>
        <taxon>Bacteria</taxon>
        <taxon>Bacillati</taxon>
        <taxon>Bacillota</taxon>
        <taxon>Bacilli</taxon>
        <taxon>Bacillales</taxon>
        <taxon>Bacillaceae</taxon>
        <taxon>Peribacillus</taxon>
    </lineage>
</organism>